<dbReference type="GO" id="GO:0005634">
    <property type="term" value="C:nucleus"/>
    <property type="evidence" value="ECO:0007669"/>
    <property type="project" value="TreeGrafter"/>
</dbReference>
<dbReference type="SUPFAM" id="SSF56104">
    <property type="entry name" value="SAICAR synthase-like"/>
    <property type="match status" value="1"/>
</dbReference>
<dbReference type="Bgee" id="FBgn0074089">
    <property type="expression patterns" value="Expressed in insect adult head and 2 other cell types or tissues"/>
</dbReference>
<dbReference type="FunFam" id="3.30.470.160:FF:000001">
    <property type="entry name" value="Kinase"/>
    <property type="match status" value="1"/>
</dbReference>
<feature type="compositionally biased region" description="Basic and acidic residues" evidence="7">
    <location>
        <begin position="189"/>
        <end position="199"/>
    </location>
</feature>
<dbReference type="RefSeq" id="XP_033241155.1">
    <property type="nucleotide sequence ID" value="XM_033385264.1"/>
</dbReference>
<keyword evidence="2 6" id="KW-0808">Transferase</keyword>
<keyword evidence="4 6" id="KW-0418">Kinase</keyword>
<feature type="compositionally biased region" description="Low complexity" evidence="7">
    <location>
        <begin position="230"/>
        <end position="242"/>
    </location>
</feature>
<accession>A0A6I8WCL1</accession>
<evidence type="ECO:0000256" key="5">
    <source>
        <dbReference type="ARBA" id="ARBA00022840"/>
    </source>
</evidence>
<dbReference type="PANTHER" id="PTHR12400:SF97">
    <property type="entry name" value="KINASE"/>
    <property type="match status" value="1"/>
</dbReference>
<dbReference type="GO" id="GO:0000828">
    <property type="term" value="F:inositol hexakisphosphate kinase activity"/>
    <property type="evidence" value="ECO:0007669"/>
    <property type="project" value="TreeGrafter"/>
</dbReference>
<dbReference type="GO" id="GO:0005737">
    <property type="term" value="C:cytoplasm"/>
    <property type="evidence" value="ECO:0007669"/>
    <property type="project" value="TreeGrafter"/>
</dbReference>
<feature type="compositionally biased region" description="Polar residues" evidence="7">
    <location>
        <begin position="75"/>
        <end position="85"/>
    </location>
</feature>
<name>A0A6I8WCL1_DROPS</name>
<feature type="region of interest" description="Disordered" evidence="7">
    <location>
        <begin position="226"/>
        <end position="276"/>
    </location>
</feature>
<keyword evidence="8" id="KW-1185">Reference proteome</keyword>
<evidence type="ECO:0000313" key="9">
    <source>
        <dbReference type="RefSeq" id="XP_033241155.1"/>
    </source>
</evidence>
<evidence type="ECO:0000256" key="4">
    <source>
        <dbReference type="ARBA" id="ARBA00022777"/>
    </source>
</evidence>
<proteinExistence type="inferred from homology"/>
<feature type="compositionally biased region" description="Low complexity" evidence="7">
    <location>
        <begin position="86"/>
        <end position="114"/>
    </location>
</feature>
<dbReference type="EC" id="2.7.-.-" evidence="6"/>
<dbReference type="GO" id="GO:0032958">
    <property type="term" value="P:inositol phosphate biosynthetic process"/>
    <property type="evidence" value="ECO:0007669"/>
    <property type="project" value="InterPro"/>
</dbReference>
<feature type="region of interest" description="Disordered" evidence="7">
    <location>
        <begin position="490"/>
        <end position="564"/>
    </location>
</feature>
<dbReference type="AlphaFoldDB" id="A0A6I8WCL1"/>
<feature type="compositionally biased region" description="Basic and acidic residues" evidence="7">
    <location>
        <begin position="546"/>
        <end position="564"/>
    </location>
</feature>
<dbReference type="Pfam" id="PF03770">
    <property type="entry name" value="IPK"/>
    <property type="match status" value="1"/>
</dbReference>
<evidence type="ECO:0000313" key="8">
    <source>
        <dbReference type="Proteomes" id="UP000001819"/>
    </source>
</evidence>
<protein>
    <recommendedName>
        <fullName evidence="6">Kinase</fullName>
        <ecNumber evidence="6">2.7.-.-</ecNumber>
    </recommendedName>
</protein>
<feature type="region of interest" description="Disordered" evidence="7">
    <location>
        <begin position="72"/>
        <end position="139"/>
    </location>
</feature>
<feature type="region of interest" description="Disordered" evidence="7">
    <location>
        <begin position="167"/>
        <end position="199"/>
    </location>
</feature>
<evidence type="ECO:0000256" key="1">
    <source>
        <dbReference type="ARBA" id="ARBA00007374"/>
    </source>
</evidence>
<keyword evidence="5" id="KW-0067">ATP-binding</keyword>
<dbReference type="FunCoup" id="A0A6I8WCL1">
    <property type="interactions" value="190"/>
</dbReference>
<dbReference type="PANTHER" id="PTHR12400">
    <property type="entry name" value="INOSITOL POLYPHOSPHATE KINASE"/>
    <property type="match status" value="1"/>
</dbReference>
<gene>
    <name evidence="9" type="primary">IP3K2</name>
</gene>
<feature type="region of interest" description="Disordered" evidence="7">
    <location>
        <begin position="885"/>
        <end position="907"/>
    </location>
</feature>
<dbReference type="GO" id="GO:0046854">
    <property type="term" value="P:phosphatidylinositol phosphate biosynthetic process"/>
    <property type="evidence" value="ECO:0007669"/>
    <property type="project" value="TreeGrafter"/>
</dbReference>
<reference evidence="9" key="1">
    <citation type="submission" date="2025-08" db="UniProtKB">
        <authorList>
            <consortium name="RefSeq"/>
        </authorList>
    </citation>
    <scope>IDENTIFICATION</scope>
    <source>
        <strain evidence="9">MV-25-SWS-2005</strain>
        <tissue evidence="9">Whole body</tissue>
    </source>
</reference>
<dbReference type="Proteomes" id="UP000001819">
    <property type="component" value="Chromosome X"/>
</dbReference>
<evidence type="ECO:0000256" key="7">
    <source>
        <dbReference type="SAM" id="MobiDB-lite"/>
    </source>
</evidence>
<feature type="compositionally biased region" description="Basic and acidic residues" evidence="7">
    <location>
        <begin position="167"/>
        <end position="181"/>
    </location>
</feature>
<dbReference type="GO" id="GO:0005524">
    <property type="term" value="F:ATP binding"/>
    <property type="evidence" value="ECO:0007669"/>
    <property type="project" value="UniProtKB-KW"/>
</dbReference>
<dbReference type="InterPro" id="IPR005522">
    <property type="entry name" value="IPK"/>
</dbReference>
<dbReference type="InParanoid" id="A0A6I8WCL1"/>
<evidence type="ECO:0000256" key="6">
    <source>
        <dbReference type="RuleBase" id="RU363090"/>
    </source>
</evidence>
<dbReference type="Gene3D" id="3.30.470.160">
    <property type="entry name" value="Inositol polyphosphate kinase"/>
    <property type="match status" value="1"/>
</dbReference>
<evidence type="ECO:0000256" key="2">
    <source>
        <dbReference type="ARBA" id="ARBA00022679"/>
    </source>
</evidence>
<comment type="similarity">
    <text evidence="1 6">Belongs to the inositol phosphokinase (IPK) family.</text>
</comment>
<dbReference type="InterPro" id="IPR038286">
    <property type="entry name" value="IPK_sf"/>
</dbReference>
<organism evidence="8 9">
    <name type="scientific">Drosophila pseudoobscura pseudoobscura</name>
    <name type="common">Fruit fly</name>
    <dbReference type="NCBI Taxonomy" id="46245"/>
    <lineage>
        <taxon>Eukaryota</taxon>
        <taxon>Metazoa</taxon>
        <taxon>Ecdysozoa</taxon>
        <taxon>Arthropoda</taxon>
        <taxon>Hexapoda</taxon>
        <taxon>Insecta</taxon>
        <taxon>Pterygota</taxon>
        <taxon>Neoptera</taxon>
        <taxon>Endopterygota</taxon>
        <taxon>Diptera</taxon>
        <taxon>Brachycera</taxon>
        <taxon>Muscomorpha</taxon>
        <taxon>Ephydroidea</taxon>
        <taxon>Drosophilidae</taxon>
        <taxon>Drosophila</taxon>
        <taxon>Sophophora</taxon>
    </lineage>
</organism>
<evidence type="ECO:0000256" key="3">
    <source>
        <dbReference type="ARBA" id="ARBA00022741"/>
    </source>
</evidence>
<sequence>MSAYGGGNVRDGSSFYSTAPAFKFDVMPKITTATSAAAAATAATSTTALATVNVENKFEAAEPTAFSFRTAAAEHTTQQRSEQIASSSSSNSNHKATTPTTKATSTTTTATATESEPRTRIAATSKERHKGNKENASTAPCEQRLQRLARHKAQLRAAFFKDIIHHIEEPTSRSPTERAADTETGAKTPGEENTGRTEEQVKPIQLLIHKFQAMIVQQEQQAERERELKAAAASGGTATSAANSDEGCNVTGGGLSPYSSDNEDSGATVGATSRSRKGKVTRCASSDSALGLEVDDVHIEVVTIPPQRRMTLTVTDLPLRPALLPLAEPTALPDSSPLTSPTGTGGLVGAVGVPTKVLLEERLVAALAAPPGSRRESTQSCFSELGAGVRYVRTPSVVVSDYSDDITACGISMEEMEYFRLQRSRGQRRCSLEAGAASAAGMGQGFAKDEGQSDVSAASSCSNLYYCGSTISALDGGECIVNGVRVALARKSSRSHSTSGDEDDDEEVEVDEPVIEDLELEEEEQQVQAEQEDQQKPQLQPQTQTQRDRAGERATETEGDPHRLLSEMLAATLLRDGTKKSSGWRKIRNIVQWTPFFQTYKKQRYPWVQLAGHQGNFKAGPEPGTVLKKLCPKEEECFQILMQDLLRPYVPVFKGQVTSEDGDPVYLQLQDLLSDYVQPCVMDCKVGVRTYLEEELSKAKEKPKLRKDMYDKMIQIDAQAPTLEEHAAKAVTKPRYMVWRETISSTATLGFRIEGIKKSDGTSSKDFKTTKSREQIKLAFMEFLSGHAQILPRYIQRLRAIRATLAVSEFFQTHEVIGSSLLFVHDHNHASIWLIDFAKTVSLPPELHIDHYSAWKVGNHEDGYLIGINNLIDIFVELQAALEKDAEPSSNDASATAEDGAAGGADE</sequence>
<feature type="compositionally biased region" description="Acidic residues" evidence="7">
    <location>
        <begin position="500"/>
        <end position="525"/>
    </location>
</feature>
<keyword evidence="3" id="KW-0547">Nucleotide-binding</keyword>